<evidence type="ECO:0000313" key="1">
    <source>
        <dbReference type="EMBL" id="GFZ17477.1"/>
    </source>
</evidence>
<keyword evidence="2" id="KW-1185">Reference proteome</keyword>
<dbReference type="EMBL" id="BJWL01000026">
    <property type="protein sequence ID" value="GFZ17477.1"/>
    <property type="molecule type" value="Genomic_DNA"/>
</dbReference>
<gene>
    <name evidence="1" type="ORF">Acr_26g0007470</name>
</gene>
<dbReference type="AlphaFoldDB" id="A0A7J0H312"/>
<dbReference type="OrthoDB" id="722566at2759"/>
<dbReference type="PANTHER" id="PTHR33917:SF2">
    <property type="entry name" value="PROTEIN EXECUTER 2, CHLOROPLASTIC"/>
    <property type="match status" value="1"/>
</dbReference>
<sequence>MPEKSPRLRHPFATTGRWCPQRWWPELTVKVNEVAYLRTLLTEEKRVQRSAWNLAKSSPLSSPEPPSEYSYELAQSQSAVSSSPLGEVASYEGQGRIATRNRKWVDGELLQLNGKRMGPSVKGADLRFLYVLPKESFLMLFNHLKLPD</sequence>
<dbReference type="Proteomes" id="UP000585474">
    <property type="component" value="Unassembled WGS sequence"/>
</dbReference>
<comment type="caution">
    <text evidence="1">The sequence shown here is derived from an EMBL/GenBank/DDBJ whole genome shotgun (WGS) entry which is preliminary data.</text>
</comment>
<dbReference type="GO" id="GO:0010343">
    <property type="term" value="P:singlet oxygen-mediated programmed cell death"/>
    <property type="evidence" value="ECO:0007669"/>
    <property type="project" value="InterPro"/>
</dbReference>
<protein>
    <submittedName>
        <fullName evidence="1">Uncharacterized protein</fullName>
    </submittedName>
</protein>
<dbReference type="GO" id="GO:0042651">
    <property type="term" value="C:thylakoid membrane"/>
    <property type="evidence" value="ECO:0007669"/>
    <property type="project" value="TreeGrafter"/>
</dbReference>
<proteinExistence type="predicted"/>
<name>A0A7J0H312_9ERIC</name>
<reference evidence="1 2" key="1">
    <citation type="submission" date="2019-07" db="EMBL/GenBank/DDBJ databases">
        <title>De Novo Assembly of kiwifruit Actinidia rufa.</title>
        <authorList>
            <person name="Sugita-Konishi S."/>
            <person name="Sato K."/>
            <person name="Mori E."/>
            <person name="Abe Y."/>
            <person name="Kisaki G."/>
            <person name="Hamano K."/>
            <person name="Suezawa K."/>
            <person name="Otani M."/>
            <person name="Fukuda T."/>
            <person name="Manabe T."/>
            <person name="Gomi K."/>
            <person name="Tabuchi M."/>
            <person name="Akimitsu K."/>
            <person name="Kataoka I."/>
        </authorList>
    </citation>
    <scope>NUCLEOTIDE SEQUENCE [LARGE SCALE GENOMIC DNA]</scope>
    <source>
        <strain evidence="2">cv. Fuchu</strain>
    </source>
</reference>
<dbReference type="InterPro" id="IPR044680">
    <property type="entry name" value="EX1/2"/>
</dbReference>
<organism evidence="1 2">
    <name type="scientific">Actinidia rufa</name>
    <dbReference type="NCBI Taxonomy" id="165716"/>
    <lineage>
        <taxon>Eukaryota</taxon>
        <taxon>Viridiplantae</taxon>
        <taxon>Streptophyta</taxon>
        <taxon>Embryophyta</taxon>
        <taxon>Tracheophyta</taxon>
        <taxon>Spermatophyta</taxon>
        <taxon>Magnoliopsida</taxon>
        <taxon>eudicotyledons</taxon>
        <taxon>Gunneridae</taxon>
        <taxon>Pentapetalae</taxon>
        <taxon>asterids</taxon>
        <taxon>Ericales</taxon>
        <taxon>Actinidiaceae</taxon>
        <taxon>Actinidia</taxon>
    </lineage>
</organism>
<evidence type="ECO:0000313" key="2">
    <source>
        <dbReference type="Proteomes" id="UP000585474"/>
    </source>
</evidence>
<dbReference type="PANTHER" id="PTHR33917">
    <property type="entry name" value="PROTEIN EXECUTER 1, CHLOROPLASTIC"/>
    <property type="match status" value="1"/>
</dbReference>
<accession>A0A7J0H312</accession>